<evidence type="ECO:0000313" key="8">
    <source>
        <dbReference type="Proteomes" id="UP000797356"/>
    </source>
</evidence>
<comment type="caution">
    <text evidence="7">The sequence shown here is derived from an EMBL/GenBank/DDBJ whole genome shotgun (WGS) entry which is preliminary data.</text>
</comment>
<dbReference type="PANTHER" id="PTHR11654">
    <property type="entry name" value="OLIGOPEPTIDE TRANSPORTER-RELATED"/>
    <property type="match status" value="1"/>
</dbReference>
<dbReference type="GO" id="GO:0016020">
    <property type="term" value="C:membrane"/>
    <property type="evidence" value="ECO:0007669"/>
    <property type="project" value="UniProtKB-SubCell"/>
</dbReference>
<dbReference type="SUPFAM" id="SSF103473">
    <property type="entry name" value="MFS general substrate transporter"/>
    <property type="match status" value="1"/>
</dbReference>
<keyword evidence="8" id="KW-1185">Reference proteome</keyword>
<dbReference type="Proteomes" id="UP000797356">
    <property type="component" value="Chromosome 10"/>
</dbReference>
<sequence length="310" mass="34363">MAEPCESGQGEYTKDGSVDLKGNPVLRSKRGGWTACGFVVVYEVFERMAYYGISTNLVIYLTNKLHEGTVTSANNVTNWVGTVWMTPIIGAYVADAHLGRYWTFIIASIIYLSGMCLLTMAVSLHSLRPPPCGVNTNDPNCNQKATSLQLGVFYCALYILAIGTGGTKPNISTIGADQFDEFDPKERAHKLSFFNWWVFSIFFGTLFANTVVVYIQDNVGWSLGYALPTIGLAISIAIFVAGTPFYRHKLPSGSPFTSMARVLVAAARKWRATSPNDPKELHELNLEEYAKKGKFRIDTTQNLRSFSFDR</sequence>
<feature type="transmembrane region" description="Helical" evidence="6">
    <location>
        <begin position="194"/>
        <end position="215"/>
    </location>
</feature>
<accession>A0A8K0IKJ4</accession>
<dbReference type="Pfam" id="PF00854">
    <property type="entry name" value="PTR2"/>
    <property type="match status" value="1"/>
</dbReference>
<keyword evidence="5 6" id="KW-0472">Membrane</keyword>
<evidence type="ECO:0000256" key="6">
    <source>
        <dbReference type="SAM" id="Phobius"/>
    </source>
</evidence>
<organism evidence="7 8">
    <name type="scientific">Cocos nucifera</name>
    <name type="common">Coconut palm</name>
    <dbReference type="NCBI Taxonomy" id="13894"/>
    <lineage>
        <taxon>Eukaryota</taxon>
        <taxon>Viridiplantae</taxon>
        <taxon>Streptophyta</taxon>
        <taxon>Embryophyta</taxon>
        <taxon>Tracheophyta</taxon>
        <taxon>Spermatophyta</taxon>
        <taxon>Magnoliopsida</taxon>
        <taxon>Liliopsida</taxon>
        <taxon>Arecaceae</taxon>
        <taxon>Arecoideae</taxon>
        <taxon>Cocoseae</taxon>
        <taxon>Attaleinae</taxon>
        <taxon>Cocos</taxon>
    </lineage>
</organism>
<gene>
    <name evidence="7" type="ORF">COCNU_10G000850</name>
</gene>
<dbReference type="Gene3D" id="1.20.1250.20">
    <property type="entry name" value="MFS general substrate transporter like domains"/>
    <property type="match status" value="1"/>
</dbReference>
<evidence type="ECO:0000256" key="2">
    <source>
        <dbReference type="ARBA" id="ARBA00005982"/>
    </source>
</evidence>
<comment type="subcellular location">
    <subcellularLocation>
        <location evidence="1">Membrane</location>
        <topology evidence="1">Multi-pass membrane protein</topology>
    </subcellularLocation>
</comment>
<dbReference type="EMBL" id="CM017881">
    <property type="protein sequence ID" value="KAG1361866.1"/>
    <property type="molecule type" value="Genomic_DNA"/>
</dbReference>
<proteinExistence type="inferred from homology"/>
<feature type="transmembrane region" description="Helical" evidence="6">
    <location>
        <begin position="221"/>
        <end position="242"/>
    </location>
</feature>
<evidence type="ECO:0000313" key="7">
    <source>
        <dbReference type="EMBL" id="KAG1361866.1"/>
    </source>
</evidence>
<evidence type="ECO:0000256" key="5">
    <source>
        <dbReference type="ARBA" id="ARBA00023136"/>
    </source>
</evidence>
<protein>
    <submittedName>
        <fullName evidence="7">Uncharacterized protein</fullName>
    </submittedName>
</protein>
<dbReference type="GO" id="GO:0022857">
    <property type="term" value="F:transmembrane transporter activity"/>
    <property type="evidence" value="ECO:0007669"/>
    <property type="project" value="InterPro"/>
</dbReference>
<evidence type="ECO:0000256" key="4">
    <source>
        <dbReference type="ARBA" id="ARBA00022989"/>
    </source>
</evidence>
<evidence type="ECO:0000256" key="1">
    <source>
        <dbReference type="ARBA" id="ARBA00004141"/>
    </source>
</evidence>
<reference evidence="7" key="1">
    <citation type="journal article" date="2017" name="Gigascience">
        <title>The genome draft of coconut (Cocos nucifera).</title>
        <authorList>
            <person name="Xiao Y."/>
            <person name="Xu P."/>
            <person name="Fan H."/>
            <person name="Baudouin L."/>
            <person name="Xia W."/>
            <person name="Bocs S."/>
            <person name="Xu J."/>
            <person name="Li Q."/>
            <person name="Guo A."/>
            <person name="Zhou L."/>
            <person name="Li J."/>
            <person name="Wu Y."/>
            <person name="Ma Z."/>
            <person name="Armero A."/>
            <person name="Issali A.E."/>
            <person name="Liu N."/>
            <person name="Peng M."/>
            <person name="Yang Y."/>
        </authorList>
    </citation>
    <scope>NUCLEOTIDE SEQUENCE</scope>
    <source>
        <tissue evidence="7">Spear leaf of Hainan Tall coconut</tissue>
    </source>
</reference>
<dbReference type="OrthoDB" id="8904098at2759"/>
<dbReference type="InterPro" id="IPR036259">
    <property type="entry name" value="MFS_trans_sf"/>
</dbReference>
<dbReference type="AlphaFoldDB" id="A0A8K0IKJ4"/>
<reference evidence="7" key="2">
    <citation type="submission" date="2019-07" db="EMBL/GenBank/DDBJ databases">
        <authorList>
            <person name="Yang Y."/>
            <person name="Bocs S."/>
            <person name="Baudouin L."/>
        </authorList>
    </citation>
    <scope>NUCLEOTIDE SEQUENCE</scope>
    <source>
        <tissue evidence="7">Spear leaf of Hainan Tall coconut</tissue>
    </source>
</reference>
<name>A0A8K0IKJ4_COCNU</name>
<feature type="transmembrane region" description="Helical" evidence="6">
    <location>
        <begin position="145"/>
        <end position="163"/>
    </location>
</feature>
<keyword evidence="4 6" id="KW-1133">Transmembrane helix</keyword>
<keyword evidence="3 6" id="KW-0812">Transmembrane</keyword>
<evidence type="ECO:0000256" key="3">
    <source>
        <dbReference type="ARBA" id="ARBA00022692"/>
    </source>
</evidence>
<dbReference type="InterPro" id="IPR000109">
    <property type="entry name" value="POT_fam"/>
</dbReference>
<feature type="transmembrane region" description="Helical" evidence="6">
    <location>
        <begin position="101"/>
        <end position="125"/>
    </location>
</feature>
<comment type="similarity">
    <text evidence="2">Belongs to the major facilitator superfamily. Proton-dependent oligopeptide transporter (POT/PTR) (TC 2.A.17) family.</text>
</comment>